<evidence type="ECO:0000256" key="2">
    <source>
        <dbReference type="ARBA" id="ARBA00023054"/>
    </source>
</evidence>
<comment type="caution">
    <text evidence="5">The sequence shown here is derived from an EMBL/GenBank/DDBJ whole genome shotgun (WGS) entry which is preliminary data.</text>
</comment>
<evidence type="ECO:0000313" key="5">
    <source>
        <dbReference type="EMBL" id="RYR66252.1"/>
    </source>
</evidence>
<feature type="compositionally biased region" description="Basic and acidic residues" evidence="4">
    <location>
        <begin position="80"/>
        <end position="93"/>
    </location>
</feature>
<accession>A0A445DST7</accession>
<dbReference type="EMBL" id="SDMP01000003">
    <property type="protein sequence ID" value="RYR66251.1"/>
    <property type="molecule type" value="Genomic_DNA"/>
</dbReference>
<gene>
    <name evidence="5" type="ORF">Ahy_A03g012233</name>
</gene>
<evidence type="ECO:0000256" key="1">
    <source>
        <dbReference type="ARBA" id="ARBA00005921"/>
    </source>
</evidence>
<evidence type="ECO:0008006" key="7">
    <source>
        <dbReference type="Google" id="ProtNLM"/>
    </source>
</evidence>
<dbReference type="EMBL" id="SDMP01000003">
    <property type="protein sequence ID" value="RYR66250.1"/>
    <property type="molecule type" value="Genomic_DNA"/>
</dbReference>
<evidence type="ECO:0000256" key="4">
    <source>
        <dbReference type="SAM" id="MobiDB-lite"/>
    </source>
</evidence>
<sequence length="684" mass="76833">MDRRSWLWRRKSSEKSPGETESSGSISSLSERFFDDQIIVNLENNMMTLVFFFVSHVGKVYATQATQSPEVTSKAPPPNEEEHSTPKKNKEEDTGVKALNDKLAAALLNISAKEDLVKQHAKVAEEAVSGWEKAEKEVVSLKQQLDTAKQKNSILEDRVGHLDGALKECMRQLRQAREEQEQKIFEAMAIKCHEWERKRSELEGKVVELEASLQTAKADATASIRSDLHQRLEAMEKENSSLKLELESRLEELEYRIAERDLSAEAAEIASKQHLESVKKVAKLEAECRRLKAISRKAIPINDHRSLAASSVYVESFTDSMSDSGERLLAVENDMRKLGGWEINEHGPSRSESWSSNLVTELDQLKNQKANGKSHMAPSTEINLMDDFLEMEKLAALPDAESGSNSVKAISVCQGTMKAQVEAIIQKNSELERMLQKMEADKLEVQNSLTKCQMQLEASHSRIREAELKVTELRTQLALANKSNQETYEELKATKTKKEVAESKLGIAQSDIQELAAKICSLEEKIQKEQALSMENSIKFRRLEDELSKTKQEVQLQQDNAALQSHESKLKQEKELALAASRYADCKKTIASLGQQLKSLATLEDFLLDSGNINELTNEVTQAQQNGVEQFKLHHTDMCLSKRDSESPISLNPASIANEKSRHNSNLGKLVPPRSKSVSRRGRI</sequence>
<feature type="region of interest" description="Disordered" evidence="4">
    <location>
        <begin position="1"/>
        <end position="27"/>
    </location>
</feature>
<comment type="similarity">
    <text evidence="1">Belongs to the FPP family.</text>
</comment>
<evidence type="ECO:0000256" key="3">
    <source>
        <dbReference type="SAM" id="Coils"/>
    </source>
</evidence>
<feature type="compositionally biased region" description="Basic and acidic residues" evidence="4">
    <location>
        <begin position="1"/>
        <end position="18"/>
    </location>
</feature>
<feature type="coiled-coil region" evidence="3">
    <location>
        <begin position="421"/>
        <end position="576"/>
    </location>
</feature>
<dbReference type="InterPro" id="IPR008587">
    <property type="entry name" value="FPP_plant"/>
</dbReference>
<keyword evidence="6" id="KW-1185">Reference proteome</keyword>
<feature type="region of interest" description="Disordered" evidence="4">
    <location>
        <begin position="66"/>
        <end position="93"/>
    </location>
</feature>
<evidence type="ECO:0000313" key="6">
    <source>
        <dbReference type="Proteomes" id="UP000289738"/>
    </source>
</evidence>
<dbReference type="STRING" id="3818.A0A445DST7"/>
<organism evidence="5 6">
    <name type="scientific">Arachis hypogaea</name>
    <name type="common">Peanut</name>
    <dbReference type="NCBI Taxonomy" id="3818"/>
    <lineage>
        <taxon>Eukaryota</taxon>
        <taxon>Viridiplantae</taxon>
        <taxon>Streptophyta</taxon>
        <taxon>Embryophyta</taxon>
        <taxon>Tracheophyta</taxon>
        <taxon>Spermatophyta</taxon>
        <taxon>Magnoliopsida</taxon>
        <taxon>eudicotyledons</taxon>
        <taxon>Gunneridae</taxon>
        <taxon>Pentapetalae</taxon>
        <taxon>rosids</taxon>
        <taxon>fabids</taxon>
        <taxon>Fabales</taxon>
        <taxon>Fabaceae</taxon>
        <taxon>Papilionoideae</taxon>
        <taxon>50 kb inversion clade</taxon>
        <taxon>dalbergioids sensu lato</taxon>
        <taxon>Dalbergieae</taxon>
        <taxon>Pterocarpus clade</taxon>
        <taxon>Arachis</taxon>
    </lineage>
</organism>
<protein>
    <recommendedName>
        <fullName evidence="7">Filament-like plant protein</fullName>
    </recommendedName>
</protein>
<feature type="coiled-coil region" evidence="3">
    <location>
        <begin position="131"/>
        <end position="252"/>
    </location>
</feature>
<dbReference type="AlphaFoldDB" id="A0A445DST7"/>
<keyword evidence="2 3" id="KW-0175">Coiled coil</keyword>
<name>A0A445DST7_ARAHY</name>
<dbReference type="EMBL" id="SDMP01000003">
    <property type="protein sequence ID" value="RYR66253.1"/>
    <property type="molecule type" value="Genomic_DNA"/>
</dbReference>
<dbReference type="Proteomes" id="UP000289738">
    <property type="component" value="Chromosome A03"/>
</dbReference>
<feature type="region of interest" description="Disordered" evidence="4">
    <location>
        <begin position="643"/>
        <end position="684"/>
    </location>
</feature>
<proteinExistence type="inferred from homology"/>
<reference evidence="5 6" key="1">
    <citation type="submission" date="2019-01" db="EMBL/GenBank/DDBJ databases">
        <title>Sequencing of cultivated peanut Arachis hypogaea provides insights into genome evolution and oil improvement.</title>
        <authorList>
            <person name="Chen X."/>
        </authorList>
    </citation>
    <scope>NUCLEOTIDE SEQUENCE [LARGE SCALE GENOMIC DNA]</scope>
    <source>
        <strain evidence="6">cv. Fuhuasheng</strain>
        <strain evidence="5">GDAAS-fuhuasheng2018</strain>
        <tissue evidence="5">Leaves</tissue>
    </source>
</reference>
<dbReference type="EMBL" id="SDMP01000003">
    <property type="protein sequence ID" value="RYR66252.1"/>
    <property type="molecule type" value="Genomic_DNA"/>
</dbReference>
<dbReference type="Pfam" id="PF05911">
    <property type="entry name" value="FPP"/>
    <property type="match status" value="3"/>
</dbReference>
<dbReference type="PANTHER" id="PTHR31580">
    <property type="entry name" value="FILAMENT-LIKE PLANT PROTEIN 4"/>
    <property type="match status" value="1"/>
</dbReference>
<dbReference type="PANTHER" id="PTHR31580:SF49">
    <property type="entry name" value="FILAMENT-LIKE PLANT PROTEIN 3"/>
    <property type="match status" value="1"/>
</dbReference>